<evidence type="ECO:0000313" key="2">
    <source>
        <dbReference type="Proteomes" id="UP000782475"/>
    </source>
</evidence>
<dbReference type="Proteomes" id="UP000782475">
    <property type="component" value="Unassembled WGS sequence"/>
</dbReference>
<evidence type="ECO:0000313" key="1">
    <source>
        <dbReference type="EMBL" id="MBX7271806.1"/>
    </source>
</evidence>
<dbReference type="EMBL" id="JAHHFP010000019">
    <property type="protein sequence ID" value="MBX7271806.1"/>
    <property type="molecule type" value="Genomic_DNA"/>
</dbReference>
<gene>
    <name evidence="1" type="ORF">KJJ99_08400</name>
</gene>
<protein>
    <submittedName>
        <fullName evidence="1">Cytochrome c</fullName>
    </submittedName>
</protein>
<accession>A0ACC5VGV6</accession>
<reference evidence="1 2" key="1">
    <citation type="journal article" date="2021" name="Appl. Microbiol. Biotechnol.">
        <title>Biotechnological applications of marine bacteria in bioremediation of environments polluted with hydrocarbons and plastics.</title>
        <authorList>
            <person name="Muriel-Millan L.F."/>
            <person name="Millan-Lopez S."/>
            <person name="Pardo-Lopez L."/>
        </authorList>
    </citation>
    <scope>NUCLEOTIDE SEQUENCE [LARGE SCALE GENOMIC DNA]</scope>
    <source>
        <strain evidence="1 2">GOM4</strain>
    </source>
</reference>
<sequence>MKRIIISFGAFCTLGLLIVAGVVFTGLVNVAADDPHTGAVHAFLETARNRSIVVRSEDIAVPALDDEGQISAGAGNYDSMCVGCHLAPGMAETELSKGLYPAPPSLAEAGLYDDPAKTFWVIKHGIKATGMPAWGKSMADPYIWGMVAFLQKLPELDEGAYRALVASSGGHQHGGGETPAGHGDQHGEMTTDDHHQDNSSSSDHHGSSSSGGATGQSGSGHHGDSESDDHHASDEPQAVEHSNGSDSADADAEGKSPSENHVHADGKQHEH</sequence>
<keyword evidence="2" id="KW-1185">Reference proteome</keyword>
<organism evidence="1 2">
    <name type="scientific">Stutzerimonas chloritidismutans</name>
    <name type="common">Pseudomonas chloritidismutans</name>
    <dbReference type="NCBI Taxonomy" id="203192"/>
    <lineage>
        <taxon>Bacteria</taxon>
        <taxon>Pseudomonadati</taxon>
        <taxon>Pseudomonadota</taxon>
        <taxon>Gammaproteobacteria</taxon>
        <taxon>Pseudomonadales</taxon>
        <taxon>Pseudomonadaceae</taxon>
        <taxon>Stutzerimonas</taxon>
    </lineage>
</organism>
<proteinExistence type="predicted"/>
<name>A0ACC5VGV6_STUCH</name>
<comment type="caution">
    <text evidence="1">The sequence shown here is derived from an EMBL/GenBank/DDBJ whole genome shotgun (WGS) entry which is preliminary data.</text>
</comment>